<keyword evidence="1" id="KW-0732">Signal</keyword>
<organism evidence="3 4">
    <name type="scientific">Xanthobacter aminoxidans</name>
    <dbReference type="NCBI Taxonomy" id="186280"/>
    <lineage>
        <taxon>Bacteria</taxon>
        <taxon>Pseudomonadati</taxon>
        <taxon>Pseudomonadota</taxon>
        <taxon>Alphaproteobacteria</taxon>
        <taxon>Hyphomicrobiales</taxon>
        <taxon>Xanthobacteraceae</taxon>
        <taxon>Xanthobacter</taxon>
    </lineage>
</organism>
<dbReference type="InterPro" id="IPR019223">
    <property type="entry name" value="DUF2147"/>
</dbReference>
<feature type="signal peptide" evidence="1">
    <location>
        <begin position="1"/>
        <end position="19"/>
    </location>
</feature>
<dbReference type="Proteomes" id="UP001604043">
    <property type="component" value="Unassembled WGS sequence"/>
</dbReference>
<dbReference type="RefSeq" id="WP_394008717.1">
    <property type="nucleotide sequence ID" value="NZ_JBAFUR010000007.1"/>
</dbReference>
<dbReference type="EMBL" id="JBAFUR010000007">
    <property type="protein sequence ID" value="MFG1254831.1"/>
    <property type="molecule type" value="Genomic_DNA"/>
</dbReference>
<evidence type="ECO:0000313" key="3">
    <source>
        <dbReference type="EMBL" id="MFG1254831.1"/>
    </source>
</evidence>
<comment type="caution">
    <text evidence="3">The sequence shown here is derived from an EMBL/GenBank/DDBJ whole genome shotgun (WGS) entry which is preliminary data.</text>
</comment>
<protein>
    <submittedName>
        <fullName evidence="3">DUF2147 domain-containing protein</fullName>
    </submittedName>
</protein>
<feature type="domain" description="DUF2147" evidence="2">
    <location>
        <begin position="24"/>
        <end position="135"/>
    </location>
</feature>
<gene>
    <name evidence="3" type="ORF">V5F30_21665</name>
</gene>
<keyword evidence="4" id="KW-1185">Reference proteome</keyword>
<evidence type="ECO:0000256" key="1">
    <source>
        <dbReference type="SAM" id="SignalP"/>
    </source>
</evidence>
<name>A0ABW6ZLV7_9HYPH</name>
<dbReference type="Gene3D" id="2.40.128.520">
    <property type="match status" value="1"/>
</dbReference>
<feature type="chain" id="PRO_5046913425" evidence="1">
    <location>
        <begin position="20"/>
        <end position="137"/>
    </location>
</feature>
<evidence type="ECO:0000259" key="2">
    <source>
        <dbReference type="Pfam" id="PF09917"/>
    </source>
</evidence>
<dbReference type="Pfam" id="PF09917">
    <property type="entry name" value="DUF2147"/>
    <property type="match status" value="1"/>
</dbReference>
<dbReference type="PANTHER" id="PTHR36919:SF2">
    <property type="entry name" value="BLL6627 PROTEIN"/>
    <property type="match status" value="1"/>
</dbReference>
<accession>A0ABW6ZLV7</accession>
<reference evidence="3 4" key="1">
    <citation type="submission" date="2024-02" db="EMBL/GenBank/DDBJ databases">
        <title>Expansion and revision of Xanthobacter and proposal of Roseixanthobacter gen. nov.</title>
        <authorList>
            <person name="Soltysiak M.P.M."/>
            <person name="Jalihal A."/>
            <person name="Ory A."/>
            <person name="Chrisophersen C."/>
            <person name="Lee A.D."/>
            <person name="Boulton J."/>
            <person name="Springer M."/>
        </authorList>
    </citation>
    <scope>NUCLEOTIDE SEQUENCE [LARGE SCALE GENOMIC DNA]</scope>
    <source>
        <strain evidence="3 4">CB5</strain>
    </source>
</reference>
<dbReference type="PANTHER" id="PTHR36919">
    <property type="entry name" value="BLR1215 PROTEIN"/>
    <property type="match status" value="1"/>
</dbReference>
<sequence>MKTFAIAGLAALLATPVFAADPTGLWLTPTRSGQVEISKCGAGLCGRLVSSEGLKADPALKDVNNSNASLRGRALKGLTILTGFSGGPQEWSGGSIYNAEDGKTYSGTITMDGDNTLKLRGCVVVPLCKTQVWTRLR</sequence>
<proteinExistence type="predicted"/>
<evidence type="ECO:0000313" key="4">
    <source>
        <dbReference type="Proteomes" id="UP001604043"/>
    </source>
</evidence>